<evidence type="ECO:0000313" key="4">
    <source>
        <dbReference type="Proteomes" id="UP000319103"/>
    </source>
</evidence>
<evidence type="ECO:0000256" key="1">
    <source>
        <dbReference type="SAM" id="MobiDB-lite"/>
    </source>
</evidence>
<keyword evidence="2" id="KW-1133">Transmembrane helix</keyword>
<evidence type="ECO:0000313" key="3">
    <source>
        <dbReference type="EMBL" id="TQF03210.1"/>
    </source>
</evidence>
<name>A0A540W2F7_9ACTN</name>
<feature type="compositionally biased region" description="Low complexity" evidence="1">
    <location>
        <begin position="269"/>
        <end position="285"/>
    </location>
</feature>
<evidence type="ECO:0000256" key="2">
    <source>
        <dbReference type="SAM" id="Phobius"/>
    </source>
</evidence>
<sequence>MPEQPERPASGRRIDLSVAQVAASALAAVVGAVLASELGVYGTIIGAAVVSVGATCGGAVFQHLFRRTGEQLREVTERSPGSKVNGLRQIPATDTAPLPLAWQDEPAEPEPLPDGSWNDSPVRRARRRWTWKGYAAVSALVFVLAMTPIVVVELASGQNLHAITTGQEGGGTSIIPDGGRKAPAREPRTDPAAPPTGQGASERPSGGTGGSSTAPSTPGADSGSPSSSPSAPPSSASPSGSATPSGAATPSATPSAPPTTRAPQPPATTPAAGATEAPATATATP</sequence>
<accession>A0A540W2F7</accession>
<reference evidence="3 4" key="1">
    <citation type="submission" date="2019-06" db="EMBL/GenBank/DDBJ databases">
        <title>Description of Kitasatospora acidophila sp. nov. isolated from pine grove soil, and reclassification of Streptomyces novaecaesareae to Kitasatospora novaeceasareae comb. nov.</title>
        <authorList>
            <person name="Kim M.J."/>
        </authorList>
    </citation>
    <scope>NUCLEOTIDE SEQUENCE [LARGE SCALE GENOMIC DNA]</scope>
    <source>
        <strain evidence="3 4">MMS16-CNU292</strain>
    </source>
</reference>
<feature type="region of interest" description="Disordered" evidence="1">
    <location>
        <begin position="163"/>
        <end position="285"/>
    </location>
</feature>
<keyword evidence="2" id="KW-0472">Membrane</keyword>
<dbReference type="RefSeq" id="WP_141633879.1">
    <property type="nucleotide sequence ID" value="NZ_VIGB01000003.1"/>
</dbReference>
<dbReference type="Proteomes" id="UP000319103">
    <property type="component" value="Unassembled WGS sequence"/>
</dbReference>
<feature type="transmembrane region" description="Helical" evidence="2">
    <location>
        <begin position="16"/>
        <end position="34"/>
    </location>
</feature>
<feature type="transmembrane region" description="Helical" evidence="2">
    <location>
        <begin position="40"/>
        <end position="61"/>
    </location>
</feature>
<dbReference type="AlphaFoldDB" id="A0A540W2F7"/>
<keyword evidence="4" id="KW-1185">Reference proteome</keyword>
<keyword evidence="2" id="KW-0812">Transmembrane</keyword>
<feature type="transmembrane region" description="Helical" evidence="2">
    <location>
        <begin position="133"/>
        <end position="152"/>
    </location>
</feature>
<comment type="caution">
    <text evidence="3">The sequence shown here is derived from an EMBL/GenBank/DDBJ whole genome shotgun (WGS) entry which is preliminary data.</text>
</comment>
<feature type="compositionally biased region" description="Low complexity" evidence="1">
    <location>
        <begin position="211"/>
        <end position="262"/>
    </location>
</feature>
<dbReference type="OrthoDB" id="3481735at2"/>
<dbReference type="EMBL" id="VIGB01000003">
    <property type="protein sequence ID" value="TQF03210.1"/>
    <property type="molecule type" value="Genomic_DNA"/>
</dbReference>
<organism evidence="3 4">
    <name type="scientific">Kitasatospora acidiphila</name>
    <dbReference type="NCBI Taxonomy" id="2567942"/>
    <lineage>
        <taxon>Bacteria</taxon>
        <taxon>Bacillati</taxon>
        <taxon>Actinomycetota</taxon>
        <taxon>Actinomycetes</taxon>
        <taxon>Kitasatosporales</taxon>
        <taxon>Streptomycetaceae</taxon>
        <taxon>Kitasatospora</taxon>
    </lineage>
</organism>
<proteinExistence type="predicted"/>
<feature type="compositionally biased region" description="Basic and acidic residues" evidence="1">
    <location>
        <begin position="178"/>
        <end position="189"/>
    </location>
</feature>
<feature type="region of interest" description="Disordered" evidence="1">
    <location>
        <begin position="101"/>
        <end position="121"/>
    </location>
</feature>
<protein>
    <submittedName>
        <fullName evidence="3">Uncharacterized protein</fullName>
    </submittedName>
</protein>
<gene>
    <name evidence="3" type="ORF">E6W39_14355</name>
</gene>